<dbReference type="Gene3D" id="1.20.120.1630">
    <property type="match status" value="1"/>
</dbReference>
<dbReference type="EMBL" id="RJUF01000006">
    <property type="protein sequence ID" value="MCP9762146.1"/>
    <property type="molecule type" value="Genomic_DNA"/>
</dbReference>
<dbReference type="Proteomes" id="UP001204144">
    <property type="component" value="Unassembled WGS sequence"/>
</dbReference>
<dbReference type="AlphaFoldDB" id="A0AAE3H143"/>
<keyword evidence="1" id="KW-0472">Membrane</keyword>
<reference evidence="2 3" key="1">
    <citation type="submission" date="2018-11" db="EMBL/GenBank/DDBJ databases">
        <title>Novel bacteria species description.</title>
        <authorList>
            <person name="Han J.-H."/>
        </authorList>
    </citation>
    <scope>NUCLEOTIDE SEQUENCE [LARGE SCALE GENOMIC DNA]</scope>
    <source>
        <strain evidence="2 3">KCTC23259</strain>
    </source>
</reference>
<gene>
    <name evidence="2" type="ORF">EGI31_04210</name>
</gene>
<evidence type="ECO:0000313" key="2">
    <source>
        <dbReference type="EMBL" id="MCP9762146.1"/>
    </source>
</evidence>
<feature type="transmembrane region" description="Helical" evidence="1">
    <location>
        <begin position="46"/>
        <end position="71"/>
    </location>
</feature>
<keyword evidence="1" id="KW-1133">Transmembrane helix</keyword>
<evidence type="ECO:0000313" key="3">
    <source>
        <dbReference type="Proteomes" id="UP001204144"/>
    </source>
</evidence>
<dbReference type="RefSeq" id="WP_255035901.1">
    <property type="nucleotide sequence ID" value="NZ_RJUF01000006.1"/>
</dbReference>
<evidence type="ECO:0000256" key="1">
    <source>
        <dbReference type="SAM" id="Phobius"/>
    </source>
</evidence>
<name>A0AAE3H143_9BACT</name>
<feature type="transmembrane region" description="Helical" evidence="1">
    <location>
        <begin position="77"/>
        <end position="96"/>
    </location>
</feature>
<dbReference type="InterPro" id="IPR009937">
    <property type="entry name" value="Phage_holin_3_6"/>
</dbReference>
<sequence length="120" mass="13699">MSIKSSISDYFKIDELKDNLIKLIEAKFELKKLEVQEKIEGLISGIVVKIVMGVFLVMVFVLLNILLAATINHFTHTFWLGYVILIAVYLILWWIFKTQKSKVEAIIKTKVGEALDEVGV</sequence>
<protein>
    <submittedName>
        <fullName evidence="2">Phage holin family protein</fullName>
    </submittedName>
</protein>
<comment type="caution">
    <text evidence="2">The sequence shown here is derived from an EMBL/GenBank/DDBJ whole genome shotgun (WGS) entry which is preliminary data.</text>
</comment>
<keyword evidence="1" id="KW-0812">Transmembrane</keyword>
<keyword evidence="3" id="KW-1185">Reference proteome</keyword>
<accession>A0AAE3H143</accession>
<organism evidence="2 3">
    <name type="scientific">Lacihabitans soyangensis</name>
    <dbReference type="NCBI Taxonomy" id="869394"/>
    <lineage>
        <taxon>Bacteria</taxon>
        <taxon>Pseudomonadati</taxon>
        <taxon>Bacteroidota</taxon>
        <taxon>Cytophagia</taxon>
        <taxon>Cytophagales</taxon>
        <taxon>Leadbetterellaceae</taxon>
        <taxon>Lacihabitans</taxon>
    </lineage>
</organism>
<dbReference type="Pfam" id="PF07332">
    <property type="entry name" value="Phage_holin_3_6"/>
    <property type="match status" value="1"/>
</dbReference>
<proteinExistence type="predicted"/>